<evidence type="ECO:0000256" key="1">
    <source>
        <dbReference type="SAM" id="SignalP"/>
    </source>
</evidence>
<evidence type="ECO:0008006" key="4">
    <source>
        <dbReference type="Google" id="ProtNLM"/>
    </source>
</evidence>
<dbReference type="GeneID" id="14924496"/>
<keyword evidence="1" id="KW-0732">Signal</keyword>
<feature type="chain" id="PRO_5003991153" description="Secreted protein" evidence="1">
    <location>
        <begin position="23"/>
        <end position="201"/>
    </location>
</feature>
<dbReference type="RefSeq" id="XP_004353043.1">
    <property type="nucleotide sequence ID" value="XM_004352991.1"/>
</dbReference>
<dbReference type="VEuPathDB" id="AmoebaDB:ACA1_071370"/>
<reference evidence="2 3" key="1">
    <citation type="journal article" date="2013" name="Genome Biol.">
        <title>Genome of Acanthamoeba castellanii highlights extensive lateral gene transfer and early evolution of tyrosine kinase signaling.</title>
        <authorList>
            <person name="Clarke M."/>
            <person name="Lohan A.J."/>
            <person name="Liu B."/>
            <person name="Lagkouvardos I."/>
            <person name="Roy S."/>
            <person name="Zafar N."/>
            <person name="Bertelli C."/>
            <person name="Schilde C."/>
            <person name="Kianianmomeni A."/>
            <person name="Burglin T.R."/>
            <person name="Frech C."/>
            <person name="Turcotte B."/>
            <person name="Kopec K.O."/>
            <person name="Synnott J.M."/>
            <person name="Choo C."/>
            <person name="Paponov I."/>
            <person name="Finkler A."/>
            <person name="Soon Heng Tan C."/>
            <person name="Hutchins A.P."/>
            <person name="Weinmeier T."/>
            <person name="Rattei T."/>
            <person name="Chu J.S."/>
            <person name="Gimenez G."/>
            <person name="Irimia M."/>
            <person name="Rigden D.J."/>
            <person name="Fitzpatrick D.A."/>
            <person name="Lorenzo-Morales J."/>
            <person name="Bateman A."/>
            <person name="Chiu C.H."/>
            <person name="Tang P."/>
            <person name="Hegemann P."/>
            <person name="Fromm H."/>
            <person name="Raoult D."/>
            <person name="Greub G."/>
            <person name="Miranda-Saavedra D."/>
            <person name="Chen N."/>
            <person name="Nash P."/>
            <person name="Ginger M.L."/>
            <person name="Horn M."/>
            <person name="Schaap P."/>
            <person name="Caler L."/>
            <person name="Loftus B."/>
        </authorList>
    </citation>
    <scope>NUCLEOTIDE SEQUENCE [LARGE SCALE GENOMIC DNA]</scope>
    <source>
        <strain evidence="2 3">Neff</strain>
    </source>
</reference>
<dbReference type="AlphaFoldDB" id="L8HEA5"/>
<sequence>MKASTLLSLALVVLLSATAVQAQFNDVIRLLEKVGEWANQEYDMDLDGEPCQARVQVQLHGLKVVWKTVIRHLETGLEGEGKGVGQAGSRKHAEADLRQKLAQRRQVLGPGLAHPSAAAAAGVGSDLDGEILDMIDDCAAQGGITEEDNIALQAEVFNRGQQYAALKTAFNRYVATSADVKRSVTSLKAILRNIRDQQKEL</sequence>
<dbReference type="EMBL" id="KB007857">
    <property type="protein sequence ID" value="ELR23515.1"/>
    <property type="molecule type" value="Genomic_DNA"/>
</dbReference>
<keyword evidence="3" id="KW-1185">Reference proteome</keyword>
<evidence type="ECO:0000313" key="3">
    <source>
        <dbReference type="Proteomes" id="UP000011083"/>
    </source>
</evidence>
<feature type="signal peptide" evidence="1">
    <location>
        <begin position="1"/>
        <end position="22"/>
    </location>
</feature>
<name>L8HEA5_ACACF</name>
<evidence type="ECO:0000313" key="2">
    <source>
        <dbReference type="EMBL" id="ELR23515.1"/>
    </source>
</evidence>
<proteinExistence type="predicted"/>
<organism evidence="2 3">
    <name type="scientific">Acanthamoeba castellanii (strain ATCC 30010 / Neff)</name>
    <dbReference type="NCBI Taxonomy" id="1257118"/>
    <lineage>
        <taxon>Eukaryota</taxon>
        <taxon>Amoebozoa</taxon>
        <taxon>Discosea</taxon>
        <taxon>Longamoebia</taxon>
        <taxon>Centramoebida</taxon>
        <taxon>Acanthamoebidae</taxon>
        <taxon>Acanthamoeba</taxon>
    </lineage>
</organism>
<accession>L8HEA5</accession>
<dbReference type="Proteomes" id="UP000011083">
    <property type="component" value="Unassembled WGS sequence"/>
</dbReference>
<protein>
    <recommendedName>
        <fullName evidence="4">Secreted protein</fullName>
    </recommendedName>
</protein>
<gene>
    <name evidence="2" type="ORF">ACA1_071370</name>
</gene>
<dbReference type="KEGG" id="acan:ACA1_071370"/>